<dbReference type="GO" id="GO:0005737">
    <property type="term" value="C:cytoplasm"/>
    <property type="evidence" value="ECO:0007669"/>
    <property type="project" value="TreeGrafter"/>
</dbReference>
<evidence type="ECO:0000313" key="4">
    <source>
        <dbReference type="Proteomes" id="UP000069241"/>
    </source>
</evidence>
<evidence type="ECO:0000313" key="3">
    <source>
        <dbReference type="EMBL" id="AMD89573.1"/>
    </source>
</evidence>
<dbReference type="InterPro" id="IPR001242">
    <property type="entry name" value="Condensation_dom"/>
</dbReference>
<dbReference type="GO" id="GO:0003824">
    <property type="term" value="F:catalytic activity"/>
    <property type="evidence" value="ECO:0007669"/>
    <property type="project" value="InterPro"/>
</dbReference>
<dbReference type="Pfam" id="PF00668">
    <property type="entry name" value="Condensation"/>
    <property type="match status" value="1"/>
</dbReference>
<feature type="region of interest" description="Disordered" evidence="1">
    <location>
        <begin position="496"/>
        <end position="519"/>
    </location>
</feature>
<gene>
    <name evidence="3" type="ORF">AXF13_05280</name>
</gene>
<evidence type="ECO:0000256" key="1">
    <source>
        <dbReference type="SAM" id="MobiDB-lite"/>
    </source>
</evidence>
<proteinExistence type="predicted"/>
<name>A0A0X8JIR8_9BACT</name>
<dbReference type="Gene3D" id="1.10.1200.10">
    <property type="entry name" value="ACP-like"/>
    <property type="match status" value="1"/>
</dbReference>
<evidence type="ECO:0000259" key="2">
    <source>
        <dbReference type="PROSITE" id="PS50075"/>
    </source>
</evidence>
<organism evidence="3 4">
    <name type="scientific">Desulfovibrio fairfieldensis</name>
    <dbReference type="NCBI Taxonomy" id="44742"/>
    <lineage>
        <taxon>Bacteria</taxon>
        <taxon>Pseudomonadati</taxon>
        <taxon>Thermodesulfobacteriota</taxon>
        <taxon>Desulfovibrionia</taxon>
        <taxon>Desulfovibrionales</taxon>
        <taxon>Desulfovibrionaceae</taxon>
        <taxon>Desulfovibrio</taxon>
    </lineage>
</organism>
<dbReference type="PROSITE" id="PS50075">
    <property type="entry name" value="CARRIER"/>
    <property type="match status" value="1"/>
</dbReference>
<accession>A0A0X8JIR8</accession>
<dbReference type="STRING" id="44742.AXF13_05280"/>
<dbReference type="RefSeq" id="WP_062251932.1">
    <property type="nucleotide sequence ID" value="NZ_CP014229.1"/>
</dbReference>
<dbReference type="GO" id="GO:0043041">
    <property type="term" value="P:amino acid activation for nonribosomal peptide biosynthetic process"/>
    <property type="evidence" value="ECO:0007669"/>
    <property type="project" value="TreeGrafter"/>
</dbReference>
<feature type="compositionally biased region" description="Basic residues" evidence="1">
    <location>
        <begin position="1380"/>
        <end position="1394"/>
    </location>
</feature>
<dbReference type="InterPro" id="IPR009081">
    <property type="entry name" value="PP-bd_ACP"/>
</dbReference>
<dbReference type="Gene3D" id="3.30.559.10">
    <property type="entry name" value="Chloramphenicol acetyltransferase-like domain"/>
    <property type="match status" value="1"/>
</dbReference>
<dbReference type="SUPFAM" id="SSF52777">
    <property type="entry name" value="CoA-dependent acyltransferases"/>
    <property type="match status" value="2"/>
</dbReference>
<dbReference type="PANTHER" id="PTHR45527">
    <property type="entry name" value="NONRIBOSOMAL PEPTIDE SYNTHETASE"/>
    <property type="match status" value="1"/>
</dbReference>
<dbReference type="PANTHER" id="PTHR45527:SF1">
    <property type="entry name" value="FATTY ACID SYNTHASE"/>
    <property type="match status" value="1"/>
</dbReference>
<dbReference type="Proteomes" id="UP000069241">
    <property type="component" value="Chromosome"/>
</dbReference>
<sequence>MRAEDILRRCADRNIQVEGKNGRLLVNPASALTPDLRMELKRGSRMLLRRLESANASPVLRLPPPSTRYAEKAPLSPYQLGLYNLHLDERDNTNVLNQTGVLDLLFVPTEQEVMASFEKLLEIHGALRLSIRISTDGKPEQFLDVRRPVRPEIHQTSPENFNDKIAEILEAYKRTPFSMASDPLIRASYVAVPEQRAAFVLCVDHLIMDGWSVGILLEDWQRLLSPEAGSIAAAQRQQELQYTDYAAWAAEILLPAVREKQAAYWRNVLPLGSAPHAFPTKVARGNDSVRSCGLIQTRLRPELLTELRQWAARHGCSLFAALHTALRVALYRASGQEDAPILTVSANRQQLEGTARMVGCFINVLPLYCPLDGDAPLCEELRQSNAAVLAALDNQDIPFCSIVDALGLPRVRAWQPIGQIMFLLQNAFAGRNAGKMRVRLPDHPVTEHELSFIVWDFGVENTWLHVEYREDLFEKERIQLLMDNFSRTCEALPHAEEHTARGLTSDARPYPGPKEHTEPAKGLRRLLSALRTDENAAVLGRLLQALATHFPSARPSEVLCLWRGGNTQARHMLQKACILGGITLALAYEDEDVSSLITAMRHPPLGVLAVGEKSLSRPAMPETKYCEIVNVLWEDLLQITDLPAGDALFHEGKGIPPLLVNDGESPAAWQAYDANAFMAGLEETCQNLSGGQGQIRFLENEDADRAGIVALAALLQGIIPVWGHPDDAICENALPVTTNWESALRLLQNGVQSLWIMDDLPTAAFLAKNRSALDRCRLFLRIPRSLRWATALLDGQGWQGDERFCRAVIGKNILPADCVCGEPAALGNLFRAVPLSSDTLSIPLPSAIADHLWFKGRSVNLDALTDFLLADTPGSSPHAALAFAAPETSGSLLDIGGECILWHDGSVASDAVKNLLSRIPPWLPCAHAVELTQIPLIRASHNRELRPDRHYLSLLPIATEELLKRFFQRYSHSSFARQGLYIAENDFFADQVQKLAVAYAVKATDPHDPEPLTRDVLFTQGPDRFARPVVPDAASVPDWDRPFAPDRFCLLINGAGDEGRMLVQALRQRSTARFFLLEQPGSSDSALPDQTVRQALERGRQSFDALPGGLLHLVHSPQGNGRHISPEKLGEKFYHPFHLEAPEAPVICLLRDGCSPSFSSRHRAGMAGEDFDALCDYFAGQNKFAPHTHLCLCLPVWRNADTARLAASRIFRMLQSGHDNVIAGKSPADAIASGHMQGFAYPARYLHIRVSRGDALPPLPHPLALAASLPTAPRLVAHAPENGASEVWRTLVQIWKEVLELDDPDPEANFFDVGGSSVLIPPLRDKIRRNLGVDIGMAGIFTYSNLNDLHMHIASLANNAASPGPLPSGAPAPSRENFQRKVRQQKKRQHEVFS</sequence>
<dbReference type="KEGG" id="dfi:AXF13_05280"/>
<protein>
    <submittedName>
        <fullName evidence="3">Condensation protein</fullName>
    </submittedName>
</protein>
<reference evidence="4" key="1">
    <citation type="submission" date="2016-02" db="EMBL/GenBank/DDBJ databases">
        <authorList>
            <person name="Holder M.E."/>
            <person name="Ajami N.J."/>
            <person name="Petrosino J.F."/>
        </authorList>
    </citation>
    <scope>NUCLEOTIDE SEQUENCE [LARGE SCALE GENOMIC DNA]</scope>
    <source>
        <strain evidence="4">CCUG 45958</strain>
    </source>
</reference>
<feature type="region of interest" description="Disordered" evidence="1">
    <location>
        <begin position="1362"/>
        <end position="1394"/>
    </location>
</feature>
<dbReference type="SUPFAM" id="SSF47336">
    <property type="entry name" value="ACP-like"/>
    <property type="match status" value="1"/>
</dbReference>
<dbReference type="GO" id="GO:0044550">
    <property type="term" value="P:secondary metabolite biosynthetic process"/>
    <property type="evidence" value="ECO:0007669"/>
    <property type="project" value="TreeGrafter"/>
</dbReference>
<dbReference type="Gene3D" id="3.30.559.30">
    <property type="entry name" value="Nonribosomal peptide synthetase, condensation domain"/>
    <property type="match status" value="1"/>
</dbReference>
<dbReference type="GO" id="GO:0031177">
    <property type="term" value="F:phosphopantetheine binding"/>
    <property type="evidence" value="ECO:0007669"/>
    <property type="project" value="TreeGrafter"/>
</dbReference>
<dbReference type="InterPro" id="IPR023213">
    <property type="entry name" value="CAT-like_dom_sf"/>
</dbReference>
<dbReference type="Pfam" id="PF00550">
    <property type="entry name" value="PP-binding"/>
    <property type="match status" value="1"/>
</dbReference>
<feature type="domain" description="Carrier" evidence="2">
    <location>
        <begin position="1282"/>
        <end position="1357"/>
    </location>
</feature>
<keyword evidence="4" id="KW-1185">Reference proteome</keyword>
<dbReference type="EMBL" id="CP014229">
    <property type="protein sequence ID" value="AMD89573.1"/>
    <property type="molecule type" value="Genomic_DNA"/>
</dbReference>
<dbReference type="InterPro" id="IPR036736">
    <property type="entry name" value="ACP-like_sf"/>
</dbReference>